<accession>A0A239C5R2</accession>
<dbReference type="InterPro" id="IPR021354">
    <property type="entry name" value="DUF2975"/>
</dbReference>
<feature type="transmembrane region" description="Helical" evidence="1">
    <location>
        <begin position="12"/>
        <end position="33"/>
    </location>
</feature>
<dbReference type="RefSeq" id="WP_179217049.1">
    <property type="nucleotide sequence ID" value="NZ_FZOC01000007.1"/>
</dbReference>
<keyword evidence="1" id="KW-0812">Transmembrane</keyword>
<proteinExistence type="predicted"/>
<feature type="transmembrane region" description="Helical" evidence="1">
    <location>
        <begin position="112"/>
        <end position="133"/>
    </location>
</feature>
<reference evidence="2 3" key="1">
    <citation type="submission" date="2017-06" db="EMBL/GenBank/DDBJ databases">
        <authorList>
            <person name="Kim H.J."/>
            <person name="Triplett B.A."/>
        </authorList>
    </citation>
    <scope>NUCLEOTIDE SEQUENCE [LARGE SCALE GENOMIC DNA]</scope>
    <source>
        <strain evidence="2 3">DSM 13116</strain>
    </source>
</reference>
<protein>
    <recommendedName>
        <fullName evidence="4">DUF2975 domain-containing protein</fullName>
    </recommendedName>
</protein>
<keyword evidence="1" id="KW-1133">Transmembrane helix</keyword>
<organism evidence="2 3">
    <name type="scientific">Humidesulfovibrio mexicanus</name>
    <dbReference type="NCBI Taxonomy" id="147047"/>
    <lineage>
        <taxon>Bacteria</taxon>
        <taxon>Pseudomonadati</taxon>
        <taxon>Thermodesulfobacteriota</taxon>
        <taxon>Desulfovibrionia</taxon>
        <taxon>Desulfovibrionales</taxon>
        <taxon>Desulfovibrionaceae</taxon>
        <taxon>Humidesulfovibrio</taxon>
    </lineage>
</organism>
<keyword evidence="3" id="KW-1185">Reference proteome</keyword>
<feature type="transmembrane region" description="Helical" evidence="1">
    <location>
        <begin position="68"/>
        <end position="92"/>
    </location>
</feature>
<feature type="transmembrane region" description="Helical" evidence="1">
    <location>
        <begin position="153"/>
        <end position="170"/>
    </location>
</feature>
<name>A0A239C5R2_9BACT</name>
<dbReference type="Pfam" id="PF11188">
    <property type="entry name" value="DUF2975"/>
    <property type="match status" value="1"/>
</dbReference>
<evidence type="ECO:0000313" key="2">
    <source>
        <dbReference type="EMBL" id="SNS15232.1"/>
    </source>
</evidence>
<gene>
    <name evidence="2" type="ORF">SAMN04488503_2955</name>
</gene>
<dbReference type="EMBL" id="FZOC01000007">
    <property type="protein sequence ID" value="SNS15232.1"/>
    <property type="molecule type" value="Genomic_DNA"/>
</dbReference>
<evidence type="ECO:0000256" key="1">
    <source>
        <dbReference type="SAM" id="Phobius"/>
    </source>
</evidence>
<dbReference type="Proteomes" id="UP000198324">
    <property type="component" value="Unassembled WGS sequence"/>
</dbReference>
<evidence type="ECO:0008006" key="4">
    <source>
        <dbReference type="Google" id="ProtNLM"/>
    </source>
</evidence>
<keyword evidence="1" id="KW-0472">Membrane</keyword>
<sequence>MDKIQRMSRRLRVLFLIGVGLVPVLHGLGWAFFERVLETPPLGFSALFGLGWGQLPEMAGPVTPLMKALGFASSMLPGAASMYGLACLAGLFGRFSRGEVFSAGATGLIRRLGWTLLAVQGLRVLHGSLSTLILTMDNPPGRHMVSVGLDSATFTEALTGVVVILASWVMDEARKLKEEQDLVI</sequence>
<dbReference type="AlphaFoldDB" id="A0A239C5R2"/>
<evidence type="ECO:0000313" key="3">
    <source>
        <dbReference type="Proteomes" id="UP000198324"/>
    </source>
</evidence>